<dbReference type="SUPFAM" id="SSF160148">
    <property type="entry name" value="CPE0013-like"/>
    <property type="match status" value="1"/>
</dbReference>
<dbReference type="Proteomes" id="UP000190285">
    <property type="component" value="Unassembled WGS sequence"/>
</dbReference>
<organism evidence="1 2">
    <name type="scientific">Maledivibacter halophilus</name>
    <dbReference type="NCBI Taxonomy" id="36842"/>
    <lineage>
        <taxon>Bacteria</taxon>
        <taxon>Bacillati</taxon>
        <taxon>Bacillota</taxon>
        <taxon>Clostridia</taxon>
        <taxon>Peptostreptococcales</taxon>
        <taxon>Caminicellaceae</taxon>
        <taxon>Maledivibacter</taxon>
    </lineage>
</organism>
<keyword evidence="2" id="KW-1185">Reference proteome</keyword>
<dbReference type="OrthoDB" id="9811531at2"/>
<evidence type="ECO:0000313" key="2">
    <source>
        <dbReference type="Proteomes" id="UP000190285"/>
    </source>
</evidence>
<dbReference type="AlphaFoldDB" id="A0A1T5JV43"/>
<dbReference type="InterPro" id="IPR012460">
    <property type="entry name" value="DUF1667"/>
</dbReference>
<dbReference type="PANTHER" id="PTHR39450:SF1">
    <property type="entry name" value="DUF1667 DOMAIN-CONTAINING PROTEIN"/>
    <property type="match status" value="1"/>
</dbReference>
<dbReference type="PANTHER" id="PTHR39450">
    <property type="entry name" value="MOLYBDOPTERIN OXIDOREDUCTASE, 4FE-4S CLUSTER-BINDING SUBUNIT"/>
    <property type="match status" value="1"/>
</dbReference>
<dbReference type="RefSeq" id="WP_079490363.1">
    <property type="nucleotide sequence ID" value="NZ_FUZT01000003.1"/>
</dbReference>
<dbReference type="STRING" id="36842.SAMN02194393_01367"/>
<proteinExistence type="predicted"/>
<dbReference type="Pfam" id="PF07892">
    <property type="entry name" value="DUF1667"/>
    <property type="match status" value="1"/>
</dbReference>
<dbReference type="EMBL" id="FUZT01000003">
    <property type="protein sequence ID" value="SKC55266.1"/>
    <property type="molecule type" value="Genomic_DNA"/>
</dbReference>
<reference evidence="1 2" key="1">
    <citation type="submission" date="2017-02" db="EMBL/GenBank/DDBJ databases">
        <authorList>
            <person name="Peterson S.W."/>
        </authorList>
    </citation>
    <scope>NUCLEOTIDE SEQUENCE [LARGE SCALE GENOMIC DNA]</scope>
    <source>
        <strain evidence="1 2">M1</strain>
    </source>
</reference>
<accession>A0A1T5JV43</accession>
<protein>
    <submittedName>
        <fullName evidence="1">CxxC motif-containing protein</fullName>
    </submittedName>
</protein>
<gene>
    <name evidence="1" type="ORF">SAMN02194393_01367</name>
</gene>
<sequence>MENKEIICIVCPVGCHIEISKDKDSYVVTGNKCPRGETYAIKELTNPTRVLTTTVKIKGGKLNRLPVKTKESIPKEKIYECMKVINSIEIEAPVSMGDVIIKEILDTDVDVVAARSMEKSG</sequence>
<dbReference type="Gene3D" id="3.10.530.10">
    <property type="entry name" value="CPE0013-like"/>
    <property type="match status" value="1"/>
</dbReference>
<evidence type="ECO:0000313" key="1">
    <source>
        <dbReference type="EMBL" id="SKC55266.1"/>
    </source>
</evidence>
<name>A0A1T5JV43_9FIRM</name>
<dbReference type="InterPro" id="IPR036593">
    <property type="entry name" value="CPE0013-like_sf"/>
</dbReference>